<gene>
    <name evidence="1" type="ORF">GCM10011609_85150</name>
</gene>
<evidence type="ECO:0000313" key="2">
    <source>
        <dbReference type="Proteomes" id="UP000597656"/>
    </source>
</evidence>
<organism evidence="1 2">
    <name type="scientific">Lentzea pudingi</name>
    <dbReference type="NCBI Taxonomy" id="1789439"/>
    <lineage>
        <taxon>Bacteria</taxon>
        <taxon>Bacillati</taxon>
        <taxon>Actinomycetota</taxon>
        <taxon>Actinomycetes</taxon>
        <taxon>Pseudonocardiales</taxon>
        <taxon>Pseudonocardiaceae</taxon>
        <taxon>Lentzea</taxon>
    </lineage>
</organism>
<accession>A0ABQ2ITJ3</accession>
<dbReference type="Proteomes" id="UP000597656">
    <property type="component" value="Unassembled WGS sequence"/>
</dbReference>
<comment type="caution">
    <text evidence="1">The sequence shown here is derived from an EMBL/GenBank/DDBJ whole genome shotgun (WGS) entry which is preliminary data.</text>
</comment>
<dbReference type="RefSeq" id="WP_268241291.1">
    <property type="nucleotide sequence ID" value="NZ_BMNC01000028.1"/>
</dbReference>
<evidence type="ECO:0008006" key="3">
    <source>
        <dbReference type="Google" id="ProtNLM"/>
    </source>
</evidence>
<keyword evidence="2" id="KW-1185">Reference proteome</keyword>
<protein>
    <recommendedName>
        <fullName evidence="3">GntR family transcriptional regulator</fullName>
    </recommendedName>
</protein>
<proteinExistence type="predicted"/>
<reference evidence="2" key="1">
    <citation type="journal article" date="2019" name="Int. J. Syst. Evol. Microbiol.">
        <title>The Global Catalogue of Microorganisms (GCM) 10K type strain sequencing project: providing services to taxonomists for standard genome sequencing and annotation.</title>
        <authorList>
            <consortium name="The Broad Institute Genomics Platform"/>
            <consortium name="The Broad Institute Genome Sequencing Center for Infectious Disease"/>
            <person name="Wu L."/>
            <person name="Ma J."/>
        </authorList>
    </citation>
    <scope>NUCLEOTIDE SEQUENCE [LARGE SCALE GENOMIC DNA]</scope>
    <source>
        <strain evidence="2">CGMCC 4.7319</strain>
    </source>
</reference>
<dbReference type="EMBL" id="BMNC01000028">
    <property type="protein sequence ID" value="GGN28733.1"/>
    <property type="molecule type" value="Genomic_DNA"/>
</dbReference>
<evidence type="ECO:0000313" key="1">
    <source>
        <dbReference type="EMBL" id="GGN28733.1"/>
    </source>
</evidence>
<sequence>MILASAITLTEIGFPDGQAITYDLERTVFNGKFAQSNAIEAVS</sequence>
<name>A0ABQ2ITJ3_9PSEU</name>